<dbReference type="RefSeq" id="WP_176785830.1">
    <property type="nucleotide sequence ID" value="NZ_FNCY01000007.1"/>
</dbReference>
<dbReference type="STRING" id="83767.SAMN05660652_02018"/>
<feature type="binding site" evidence="3">
    <location>
        <position position="415"/>
    </location>
    <ligand>
        <name>Zn(2+)</name>
        <dbReference type="ChEBI" id="CHEBI:29105"/>
        <label>2</label>
    </ligand>
</feature>
<keyword evidence="6" id="KW-1185">Reference proteome</keyword>
<protein>
    <submittedName>
        <fullName evidence="5">Alkaline phosphatase</fullName>
    </submittedName>
</protein>
<dbReference type="SUPFAM" id="SSF53649">
    <property type="entry name" value="Alkaline phosphatase-like"/>
    <property type="match status" value="1"/>
</dbReference>
<evidence type="ECO:0000256" key="4">
    <source>
        <dbReference type="RuleBase" id="RU003946"/>
    </source>
</evidence>
<feature type="binding site" evidence="3">
    <location>
        <position position="137"/>
    </location>
    <ligand>
        <name>Mg(2+)</name>
        <dbReference type="ChEBI" id="CHEBI:18420"/>
    </ligand>
</feature>
<feature type="binding site" evidence="3">
    <location>
        <position position="35"/>
    </location>
    <ligand>
        <name>Zn(2+)</name>
        <dbReference type="ChEBI" id="CHEBI:29105"/>
        <label>2</label>
    </ligand>
</feature>
<feature type="binding site" evidence="3">
    <location>
        <position position="308"/>
    </location>
    <ligand>
        <name>Zn(2+)</name>
        <dbReference type="ChEBI" id="CHEBI:29105"/>
        <label>2</label>
    </ligand>
</feature>
<evidence type="ECO:0000256" key="2">
    <source>
        <dbReference type="PIRSR" id="PIRSR601952-1"/>
    </source>
</evidence>
<evidence type="ECO:0000256" key="1">
    <source>
        <dbReference type="ARBA" id="ARBA00022553"/>
    </source>
</evidence>
<dbReference type="CDD" id="cd16012">
    <property type="entry name" value="ALP"/>
    <property type="match status" value="1"/>
</dbReference>
<comment type="similarity">
    <text evidence="4">Belongs to the alkaline phosphatase family.</text>
</comment>
<dbReference type="InterPro" id="IPR042085">
    <property type="entry name" value="Ap_crown"/>
</dbReference>
<sequence length="464" mass="49376">MNGWVVRALALMWAVLLSFGVLAGEAKNVILLIGDGMGMGQIGTTLLYSRTMLGRDLRMVELMTPGHTAIVLNDTADAMVTESAAAAGQIATGKRMLAGAISMAEDGKTPLRTLLEIAQDKGKAVGLVTTSGITDATPAAFAAHLAKRSDEVSAAEQELQHRVDVLMGGRRQFFLPESVGGKRKDGRDLIAEARTAGYAYASTAAEMQAVGQTPLLGLFNTGNMSFELDRGRTQEPSLAEMTVKTLQLLSAGKKGFFAMIEGGRIDHAAHRNDAAATIRDTLAFDEAVGIAIDFAKSHRGTLVLVTADHETGGMAVIGNSKTSKEYVGADFKAIAGIGASFEVVLKELGTKPAPERIREVVKQYFAIDLTDAELDTVARDTVKSLDPANYNYDLLHSLAFVLRPYLRVAFVTQTHTAAPLALFGAGPGSERVGGLMHNTEIFGLIRDAMTPQRRPSGKRGLSSQ</sequence>
<feature type="binding site" evidence="3">
    <location>
        <position position="135"/>
    </location>
    <ligand>
        <name>Mg(2+)</name>
        <dbReference type="ChEBI" id="CHEBI:18420"/>
    </ligand>
</feature>
<reference evidence="5 6" key="1">
    <citation type="submission" date="2016-10" db="EMBL/GenBank/DDBJ databases">
        <authorList>
            <person name="de Groot N.N."/>
        </authorList>
    </citation>
    <scope>NUCLEOTIDE SEQUENCE [LARGE SCALE GENOMIC DNA]</scope>
    <source>
        <strain evidence="5 6">DSM 5885</strain>
    </source>
</reference>
<dbReference type="PANTHER" id="PTHR11596">
    <property type="entry name" value="ALKALINE PHOSPHATASE"/>
    <property type="match status" value="1"/>
</dbReference>
<feature type="binding site" evidence="3">
    <location>
        <position position="266"/>
    </location>
    <ligand>
        <name>Zn(2+)</name>
        <dbReference type="ChEBI" id="CHEBI:29105"/>
        <label>2</label>
    </ligand>
</feature>
<feature type="binding site" evidence="3">
    <location>
        <position position="309"/>
    </location>
    <ligand>
        <name>Zn(2+)</name>
        <dbReference type="ChEBI" id="CHEBI:29105"/>
        <label>2</label>
    </ligand>
</feature>
<dbReference type="Gene3D" id="3.40.720.10">
    <property type="entry name" value="Alkaline Phosphatase, subunit A"/>
    <property type="match status" value="1"/>
</dbReference>
<feature type="binding site" evidence="3">
    <location>
        <position position="35"/>
    </location>
    <ligand>
        <name>Mg(2+)</name>
        <dbReference type="ChEBI" id="CHEBI:18420"/>
    </ligand>
</feature>
<dbReference type="SMART" id="SM00098">
    <property type="entry name" value="alkPPc"/>
    <property type="match status" value="1"/>
</dbReference>
<dbReference type="Gene3D" id="1.10.1200.140">
    <property type="entry name" value="Alkaline phosphatase, crown domain"/>
    <property type="match status" value="1"/>
</dbReference>
<accession>A0A1G8E413</accession>
<feature type="active site" description="Phosphoserine intermediate" evidence="2">
    <location>
        <position position="83"/>
    </location>
</feature>
<comment type="cofactor">
    <cofactor evidence="3">
        <name>Zn(2+)</name>
        <dbReference type="ChEBI" id="CHEBI:29105"/>
    </cofactor>
    <text evidence="3">Binds 2 Zn(2+) ions.</text>
</comment>
<dbReference type="PANTHER" id="PTHR11596:SF5">
    <property type="entry name" value="ALKALINE PHOSPHATASE"/>
    <property type="match status" value="1"/>
</dbReference>
<dbReference type="Pfam" id="PF00245">
    <property type="entry name" value="Alk_phosphatase"/>
    <property type="match status" value="1"/>
</dbReference>
<feature type="binding site" evidence="3">
    <location>
        <position position="270"/>
    </location>
    <ligand>
        <name>Zn(2+)</name>
        <dbReference type="ChEBI" id="CHEBI:29105"/>
        <label>2</label>
    </ligand>
</feature>
<keyword evidence="1" id="KW-0597">Phosphoprotein</keyword>
<evidence type="ECO:0000313" key="6">
    <source>
        <dbReference type="Proteomes" id="UP000198607"/>
    </source>
</evidence>
<name>A0A1G8E413_9RHOO</name>
<dbReference type="InterPro" id="IPR001952">
    <property type="entry name" value="Alkaline_phosphatase"/>
</dbReference>
<dbReference type="PRINTS" id="PR00113">
    <property type="entry name" value="ALKPHPHTASE"/>
</dbReference>
<proteinExistence type="inferred from homology"/>
<dbReference type="EMBL" id="FNCY01000007">
    <property type="protein sequence ID" value="SDH64460.1"/>
    <property type="molecule type" value="Genomic_DNA"/>
</dbReference>
<dbReference type="InterPro" id="IPR017850">
    <property type="entry name" value="Alkaline_phosphatase_core_sf"/>
</dbReference>
<dbReference type="GO" id="GO:0046872">
    <property type="term" value="F:metal ion binding"/>
    <property type="evidence" value="ECO:0007669"/>
    <property type="project" value="UniProtKB-KW"/>
</dbReference>
<evidence type="ECO:0000256" key="3">
    <source>
        <dbReference type="PIRSR" id="PIRSR601952-2"/>
    </source>
</evidence>
<keyword evidence="3" id="KW-0862">Zinc</keyword>
<dbReference type="AlphaFoldDB" id="A0A1G8E413"/>
<dbReference type="Proteomes" id="UP000198607">
    <property type="component" value="Unassembled WGS sequence"/>
</dbReference>
<evidence type="ECO:0000313" key="5">
    <source>
        <dbReference type="EMBL" id="SDH64460.1"/>
    </source>
</evidence>
<comment type="cofactor">
    <cofactor evidence="3">
        <name>Mg(2+)</name>
        <dbReference type="ChEBI" id="CHEBI:18420"/>
    </cofactor>
    <text evidence="3">Binds 1 Mg(2+) ion.</text>
</comment>
<organism evidence="5 6">
    <name type="scientific">Propionivibrio dicarboxylicus</name>
    <dbReference type="NCBI Taxonomy" id="83767"/>
    <lineage>
        <taxon>Bacteria</taxon>
        <taxon>Pseudomonadati</taxon>
        <taxon>Pseudomonadota</taxon>
        <taxon>Betaproteobacteria</taxon>
        <taxon>Rhodocyclales</taxon>
        <taxon>Rhodocyclaceae</taxon>
        <taxon>Propionivibrio</taxon>
    </lineage>
</organism>
<keyword evidence="3" id="KW-0460">Magnesium</keyword>
<gene>
    <name evidence="5" type="ORF">SAMN05660652_02018</name>
</gene>
<dbReference type="GO" id="GO:0004035">
    <property type="term" value="F:alkaline phosphatase activity"/>
    <property type="evidence" value="ECO:0007669"/>
    <property type="project" value="TreeGrafter"/>
</dbReference>
<keyword evidence="3" id="KW-0479">Metal-binding</keyword>
<feature type="binding site" evidence="3">
    <location>
        <position position="261"/>
    </location>
    <ligand>
        <name>Mg(2+)</name>
        <dbReference type="ChEBI" id="CHEBI:18420"/>
    </ligand>
</feature>